<organism evidence="1 2">
    <name type="scientific">Saccharothrix variisporea</name>
    <dbReference type="NCBI Taxonomy" id="543527"/>
    <lineage>
        <taxon>Bacteria</taxon>
        <taxon>Bacillati</taxon>
        <taxon>Actinomycetota</taxon>
        <taxon>Actinomycetes</taxon>
        <taxon>Pseudonocardiales</taxon>
        <taxon>Pseudonocardiaceae</taxon>
        <taxon>Saccharothrix</taxon>
    </lineage>
</organism>
<sequence>MGLPYAPDDDHAADRFVNLALRNRDPEVWEELVSDAYVEQTERVLLGMLDRIAADRAHRRAERDAARARLSAGETSRAEYDREVADEGDRARKTAHFEALVREQHRLVAARVRRLRGEDVRDELMSLVVALGTAIDAHRTAVVAGGGEPRGADRALWERLSALDVPVASGRTSLEALVKDHTAAQDDHGRVLAGMLLDLAGDGSSVARADLLDVWKRTVAPTLTSQEKAEFAAKGKGSLVTDKLRKTLGVLERRGLVNRTDQSLELLDRPGLVELAAGRA</sequence>
<keyword evidence="2" id="KW-1185">Reference proteome</keyword>
<evidence type="ECO:0000313" key="1">
    <source>
        <dbReference type="EMBL" id="RKT67912.1"/>
    </source>
</evidence>
<accession>A0A495X1P9</accession>
<proteinExistence type="predicted"/>
<protein>
    <submittedName>
        <fullName evidence="1">Uncharacterized protein</fullName>
    </submittedName>
</protein>
<dbReference type="AlphaFoldDB" id="A0A495X1P9"/>
<dbReference type="EMBL" id="RBXR01000001">
    <property type="protein sequence ID" value="RKT67912.1"/>
    <property type="molecule type" value="Genomic_DNA"/>
</dbReference>
<dbReference type="RefSeq" id="WP_121218532.1">
    <property type="nucleotide sequence ID" value="NZ_JBIUBA010000013.1"/>
</dbReference>
<reference evidence="1 2" key="1">
    <citation type="submission" date="2018-10" db="EMBL/GenBank/DDBJ databases">
        <title>Sequencing the genomes of 1000 actinobacteria strains.</title>
        <authorList>
            <person name="Klenk H.-P."/>
        </authorList>
    </citation>
    <scope>NUCLEOTIDE SEQUENCE [LARGE SCALE GENOMIC DNA]</scope>
    <source>
        <strain evidence="1 2">DSM 43911</strain>
    </source>
</reference>
<dbReference type="OrthoDB" id="3699765at2"/>
<name>A0A495X1P9_9PSEU</name>
<evidence type="ECO:0000313" key="2">
    <source>
        <dbReference type="Proteomes" id="UP000272729"/>
    </source>
</evidence>
<gene>
    <name evidence="1" type="ORF">DFJ66_1090</name>
</gene>
<comment type="caution">
    <text evidence="1">The sequence shown here is derived from an EMBL/GenBank/DDBJ whole genome shotgun (WGS) entry which is preliminary data.</text>
</comment>
<dbReference type="Proteomes" id="UP000272729">
    <property type="component" value="Unassembled WGS sequence"/>
</dbReference>